<dbReference type="PROSITE" id="PS51257">
    <property type="entry name" value="PROKAR_LIPOPROTEIN"/>
    <property type="match status" value="1"/>
</dbReference>
<evidence type="ECO:0008006" key="4">
    <source>
        <dbReference type="Google" id="ProtNLM"/>
    </source>
</evidence>
<feature type="chain" id="PRO_5022087102" description="DUF2799 domain-containing protein" evidence="1">
    <location>
        <begin position="22"/>
        <end position="116"/>
    </location>
</feature>
<keyword evidence="3" id="KW-1185">Reference proteome</keyword>
<dbReference type="RefSeq" id="WP_144067203.1">
    <property type="nucleotide sequence ID" value="NZ_CP041636.1"/>
</dbReference>
<dbReference type="EMBL" id="CP041636">
    <property type="protein sequence ID" value="QDO96222.1"/>
    <property type="molecule type" value="Genomic_DNA"/>
</dbReference>
<reference evidence="2 3" key="1">
    <citation type="submission" date="2019-07" db="EMBL/GenBank/DDBJ databases">
        <title>Genome sequencing for Ferrovibrio sp. K5.</title>
        <authorList>
            <person name="Park S.-J."/>
        </authorList>
    </citation>
    <scope>NUCLEOTIDE SEQUENCE [LARGE SCALE GENOMIC DNA]</scope>
    <source>
        <strain evidence="2 3">K5</strain>
    </source>
</reference>
<sequence>MIRVASRAPLLSLLLLLSACTTTPTEWVRSDTGAVQRDGDYKDCRNIAWKQALDESSSTRPLYPPWTGTGFNSFGAPWREPRTPSYFDRGPREAEFTDYCMRERGYRLQAVVSSPR</sequence>
<evidence type="ECO:0000313" key="3">
    <source>
        <dbReference type="Proteomes" id="UP000317496"/>
    </source>
</evidence>
<accession>A0A516GXJ2</accession>
<gene>
    <name evidence="2" type="ORF">FNB15_02515</name>
</gene>
<dbReference type="Proteomes" id="UP000317496">
    <property type="component" value="Chromosome"/>
</dbReference>
<dbReference type="AlphaFoldDB" id="A0A516GXJ2"/>
<proteinExistence type="predicted"/>
<dbReference type="KEGG" id="fer:FNB15_02515"/>
<name>A0A516GXJ2_9PROT</name>
<feature type="signal peptide" evidence="1">
    <location>
        <begin position="1"/>
        <end position="21"/>
    </location>
</feature>
<protein>
    <recommendedName>
        <fullName evidence="4">DUF2799 domain-containing protein</fullName>
    </recommendedName>
</protein>
<evidence type="ECO:0000313" key="2">
    <source>
        <dbReference type="EMBL" id="QDO96222.1"/>
    </source>
</evidence>
<evidence type="ECO:0000256" key="1">
    <source>
        <dbReference type="SAM" id="SignalP"/>
    </source>
</evidence>
<organism evidence="2 3">
    <name type="scientific">Ferrovibrio terrae</name>
    <dbReference type="NCBI Taxonomy" id="2594003"/>
    <lineage>
        <taxon>Bacteria</taxon>
        <taxon>Pseudomonadati</taxon>
        <taxon>Pseudomonadota</taxon>
        <taxon>Alphaproteobacteria</taxon>
        <taxon>Rhodospirillales</taxon>
        <taxon>Rhodospirillaceae</taxon>
        <taxon>Ferrovibrio</taxon>
    </lineage>
</organism>
<keyword evidence="1" id="KW-0732">Signal</keyword>